<reference evidence="3 6" key="2">
    <citation type="submission" date="2021-01" db="EMBL/GenBank/DDBJ databases">
        <title>Whole genome shotgun sequence of Cellulomonas oligotrophica NBRC 109435.</title>
        <authorList>
            <person name="Komaki H."/>
            <person name="Tamura T."/>
        </authorList>
    </citation>
    <scope>NUCLEOTIDE SEQUENCE [LARGE SCALE GENOMIC DNA]</scope>
    <source>
        <strain evidence="3 6">NBRC 109435</strain>
    </source>
</reference>
<evidence type="ECO:0000313" key="3">
    <source>
        <dbReference type="EMBL" id="GIG33540.1"/>
    </source>
</evidence>
<dbReference type="Proteomes" id="UP000618382">
    <property type="component" value="Unassembled WGS sequence"/>
</dbReference>
<gene>
    <name evidence="4" type="ORF">BKA21_003581</name>
    <name evidence="3" type="ORF">Col01nite_26990</name>
</gene>
<proteinExistence type="predicted"/>
<feature type="transmembrane region" description="Helical" evidence="1">
    <location>
        <begin position="335"/>
        <end position="353"/>
    </location>
</feature>
<dbReference type="InterPro" id="IPR052529">
    <property type="entry name" value="Bact_Transport_Assoc"/>
</dbReference>
<feature type="transmembrane region" description="Helical" evidence="1">
    <location>
        <begin position="254"/>
        <end position="277"/>
    </location>
</feature>
<keyword evidence="6" id="KW-1185">Reference proteome</keyword>
<dbReference type="EMBL" id="JACCBK010000001">
    <property type="protein sequence ID" value="NYD88032.1"/>
    <property type="molecule type" value="Genomic_DNA"/>
</dbReference>
<feature type="domain" description="DUF418" evidence="2">
    <location>
        <begin position="235"/>
        <end position="402"/>
    </location>
</feature>
<dbReference type="Pfam" id="PF04235">
    <property type="entry name" value="DUF418"/>
    <property type="match status" value="1"/>
</dbReference>
<organism evidence="4 5">
    <name type="scientific">Cellulomonas oligotrophica</name>
    <dbReference type="NCBI Taxonomy" id="931536"/>
    <lineage>
        <taxon>Bacteria</taxon>
        <taxon>Bacillati</taxon>
        <taxon>Actinomycetota</taxon>
        <taxon>Actinomycetes</taxon>
        <taxon>Micrococcales</taxon>
        <taxon>Cellulomonadaceae</taxon>
        <taxon>Cellulomonas</taxon>
    </lineage>
</organism>
<feature type="transmembrane region" description="Helical" evidence="1">
    <location>
        <begin position="125"/>
        <end position="156"/>
    </location>
</feature>
<feature type="transmembrane region" description="Helical" evidence="1">
    <location>
        <begin position="163"/>
        <end position="188"/>
    </location>
</feature>
<reference evidence="4 5" key="1">
    <citation type="submission" date="2020-07" db="EMBL/GenBank/DDBJ databases">
        <title>Sequencing the genomes of 1000 actinobacteria strains.</title>
        <authorList>
            <person name="Klenk H.-P."/>
        </authorList>
    </citation>
    <scope>NUCLEOTIDE SEQUENCE [LARGE SCALE GENOMIC DNA]</scope>
    <source>
        <strain evidence="4 5">DSM 24482</strain>
    </source>
</reference>
<dbReference type="AlphaFoldDB" id="A0A7Y9FJA4"/>
<sequence length="404" mass="41269">MTSPTPPAPVLPAPPPVPVVGPVAVRDRAVAPDVARGLALLGIAIANSVTHLWGQPVGVGLRPLDGSTLDRVVDGVVSLFVDRRTMPMFALLYGYGIGVVVRRRAQALVPWPACRTDLLRRAGWLVAFGVAHTLLLWEGDILAVYGLTGLVAVLLVRASGRTLLVVGGVALLLGGLATGALDALTVAVGGVDGGDQLAAAETSPLLAVLLRAATLPMLPVGVVIALPLVLAGIWAARTGVLEDPAAHLPLLRRWAVGGLSVSVVGAVPLATAVAGLWEPSALGVVVPAALHMVTGAVGGIAFAALVGWVVGAHGTTLATLGPVGRALRAVGTRSLTCYLLQTVLFVLPLAGWAGGLARGFGSAQVVAWAVGVWLVTVVVAVLLERADKRGPAEALYRRLVYRTV</sequence>
<feature type="transmembrane region" description="Helical" evidence="1">
    <location>
        <begin position="208"/>
        <end position="233"/>
    </location>
</feature>
<dbReference type="InterPro" id="IPR007349">
    <property type="entry name" value="DUF418"/>
</dbReference>
<comment type="caution">
    <text evidence="4">The sequence shown here is derived from an EMBL/GenBank/DDBJ whole genome shotgun (WGS) entry which is preliminary data.</text>
</comment>
<dbReference type="EMBL" id="BONN01000008">
    <property type="protein sequence ID" value="GIG33540.1"/>
    <property type="molecule type" value="Genomic_DNA"/>
</dbReference>
<evidence type="ECO:0000256" key="1">
    <source>
        <dbReference type="SAM" id="Phobius"/>
    </source>
</evidence>
<keyword evidence="1" id="KW-1133">Transmembrane helix</keyword>
<dbReference type="RefSeq" id="WP_140460350.1">
    <property type="nucleotide sequence ID" value="NZ_BAABFI010000006.1"/>
</dbReference>
<protein>
    <submittedName>
        <fullName evidence="4">Putative membrane protein YeiB</fullName>
    </submittedName>
</protein>
<keyword evidence="1" id="KW-0472">Membrane</keyword>
<evidence type="ECO:0000259" key="2">
    <source>
        <dbReference type="Pfam" id="PF04235"/>
    </source>
</evidence>
<dbReference type="PANTHER" id="PTHR30590:SF2">
    <property type="entry name" value="INNER MEMBRANE PROTEIN"/>
    <property type="match status" value="1"/>
</dbReference>
<feature type="transmembrane region" description="Helical" evidence="1">
    <location>
        <begin position="365"/>
        <end position="383"/>
    </location>
</feature>
<feature type="transmembrane region" description="Helical" evidence="1">
    <location>
        <begin position="289"/>
        <end position="314"/>
    </location>
</feature>
<keyword evidence="1" id="KW-0812">Transmembrane</keyword>
<evidence type="ECO:0000313" key="5">
    <source>
        <dbReference type="Proteomes" id="UP000577956"/>
    </source>
</evidence>
<dbReference type="PANTHER" id="PTHR30590">
    <property type="entry name" value="INNER MEMBRANE PROTEIN"/>
    <property type="match status" value="1"/>
</dbReference>
<accession>A0A7Y9FJA4</accession>
<dbReference type="Proteomes" id="UP000577956">
    <property type="component" value="Unassembled WGS sequence"/>
</dbReference>
<evidence type="ECO:0000313" key="4">
    <source>
        <dbReference type="EMBL" id="NYD88032.1"/>
    </source>
</evidence>
<evidence type="ECO:0000313" key="6">
    <source>
        <dbReference type="Proteomes" id="UP000618382"/>
    </source>
</evidence>
<name>A0A7Y9FJA4_9CELL</name>